<dbReference type="EMBL" id="KK107154">
    <property type="protein sequence ID" value="EZA56940.1"/>
    <property type="molecule type" value="Genomic_DNA"/>
</dbReference>
<gene>
    <name evidence="2" type="ORF">X777_02791</name>
</gene>
<feature type="region of interest" description="Disordered" evidence="1">
    <location>
        <begin position="30"/>
        <end position="60"/>
    </location>
</feature>
<protein>
    <submittedName>
        <fullName evidence="2">Uncharacterized protein</fullName>
    </submittedName>
</protein>
<evidence type="ECO:0000313" key="3">
    <source>
        <dbReference type="Proteomes" id="UP000053097"/>
    </source>
</evidence>
<name>A0A026WLL9_OOCBI</name>
<evidence type="ECO:0000256" key="1">
    <source>
        <dbReference type="SAM" id="MobiDB-lite"/>
    </source>
</evidence>
<keyword evidence="3" id="KW-1185">Reference proteome</keyword>
<evidence type="ECO:0000313" key="2">
    <source>
        <dbReference type="EMBL" id="EZA56940.1"/>
    </source>
</evidence>
<feature type="compositionally biased region" description="Basic and acidic residues" evidence="1">
    <location>
        <begin position="88"/>
        <end position="100"/>
    </location>
</feature>
<sequence length="165" mass="18357">MSTHLAFSWAQKARRISVLPTFSDVARPRLDGGMASANVGESKVTREKKRREGEDGKRRTAAAVALNSARLMGDASLASSATQLPASRVKERGRTRTSNDKEVLARLTKACKAGRRGRSSRRRRRRRIERAMEKKGMPTTMRGAWKRGTASRERRAKHFAGGFCS</sequence>
<reference evidence="2 3" key="1">
    <citation type="journal article" date="2014" name="Curr. Biol.">
        <title>The genome of the clonal raider ant Cerapachys biroi.</title>
        <authorList>
            <person name="Oxley P.R."/>
            <person name="Ji L."/>
            <person name="Fetter-Pruneda I."/>
            <person name="McKenzie S.K."/>
            <person name="Li C."/>
            <person name="Hu H."/>
            <person name="Zhang G."/>
            <person name="Kronauer D.J."/>
        </authorList>
    </citation>
    <scope>NUCLEOTIDE SEQUENCE [LARGE SCALE GENOMIC DNA]</scope>
</reference>
<dbReference type="AlphaFoldDB" id="A0A026WLL9"/>
<dbReference type="Proteomes" id="UP000053097">
    <property type="component" value="Unassembled WGS sequence"/>
</dbReference>
<feature type="compositionally biased region" description="Basic residues" evidence="1">
    <location>
        <begin position="113"/>
        <end position="128"/>
    </location>
</feature>
<feature type="region of interest" description="Disordered" evidence="1">
    <location>
        <begin position="113"/>
        <end position="165"/>
    </location>
</feature>
<organism evidence="2 3">
    <name type="scientific">Ooceraea biroi</name>
    <name type="common">Clonal raider ant</name>
    <name type="synonym">Cerapachys biroi</name>
    <dbReference type="NCBI Taxonomy" id="2015173"/>
    <lineage>
        <taxon>Eukaryota</taxon>
        <taxon>Metazoa</taxon>
        <taxon>Ecdysozoa</taxon>
        <taxon>Arthropoda</taxon>
        <taxon>Hexapoda</taxon>
        <taxon>Insecta</taxon>
        <taxon>Pterygota</taxon>
        <taxon>Neoptera</taxon>
        <taxon>Endopterygota</taxon>
        <taxon>Hymenoptera</taxon>
        <taxon>Apocrita</taxon>
        <taxon>Aculeata</taxon>
        <taxon>Formicoidea</taxon>
        <taxon>Formicidae</taxon>
        <taxon>Dorylinae</taxon>
        <taxon>Ooceraea</taxon>
    </lineage>
</organism>
<feature type="region of interest" description="Disordered" evidence="1">
    <location>
        <begin position="77"/>
        <end position="100"/>
    </location>
</feature>
<proteinExistence type="predicted"/>
<accession>A0A026WLL9</accession>